<dbReference type="SUPFAM" id="SSF51735">
    <property type="entry name" value="NAD(P)-binding Rossmann-fold domains"/>
    <property type="match status" value="1"/>
</dbReference>
<protein>
    <submittedName>
        <fullName evidence="3">Gluconate 5-dehydrogenase</fullName>
        <ecNumber evidence="3">1.1.1.69</ecNumber>
    </submittedName>
</protein>
<dbReference type="EMBL" id="PECM01000009">
    <property type="protein sequence ID" value="TEA02788.1"/>
    <property type="molecule type" value="Genomic_DNA"/>
</dbReference>
<sequence>MSGMVTGSIGIVAVPVCRHRSAGSVPGVNLNDFQALYDLSGRTAIVTGGTRGIGYAIAEALGACGASVVVSSRKADACTTAAKELQGKGYRALGVPAHMGDLSDIDGLVASTVDEYGGVDIVVNAAANPVAQPMGSYTHEALGKSFDVNVRGPVFLVQAALPHLTASEHASVLNVVSVAAFQYVPMLSMYAAMKATLMSFTRSMAAEYTGRGIRVNALAPGTVDTYMLQQNPQEIIDAMAAQSFMGRLASTDEMIGPALLLLSDAGSFITGQVIVADGGGLVQR</sequence>
<evidence type="ECO:0000313" key="4">
    <source>
        <dbReference type="EMBL" id="TEA02788.1"/>
    </source>
</evidence>
<reference evidence="5 6" key="1">
    <citation type="journal article" date="2019" name="Sci. Rep.">
        <title>Extended insight into the Mycobacterium chelonae-abscessus complex through whole genome sequencing of Mycobacterium salmoniphilum outbreak and Mycobacterium salmoniphilum-like strains.</title>
        <authorList>
            <person name="Behra P.R.K."/>
            <person name="Das S."/>
            <person name="Pettersson B.M.F."/>
            <person name="Shirreff L."/>
            <person name="DuCote T."/>
            <person name="Jacobsson K.G."/>
            <person name="Ennis D.G."/>
            <person name="Kirsebom L.A."/>
        </authorList>
    </citation>
    <scope>NUCLEOTIDE SEQUENCE [LARGE SCALE GENOMIC DNA]</scope>
    <source>
        <strain evidence="4 5">CCUG 60883</strain>
        <strain evidence="3 6">CCUG 60885</strain>
    </source>
</reference>
<evidence type="ECO:0000313" key="3">
    <source>
        <dbReference type="EMBL" id="TDZ98258.1"/>
    </source>
</evidence>
<evidence type="ECO:0000313" key="5">
    <source>
        <dbReference type="Proteomes" id="UP000294844"/>
    </source>
</evidence>
<dbReference type="CDD" id="cd05233">
    <property type="entry name" value="SDR_c"/>
    <property type="match status" value="1"/>
</dbReference>
<comment type="similarity">
    <text evidence="1">Belongs to the short-chain dehydrogenases/reductases (SDR) family.</text>
</comment>
<evidence type="ECO:0000256" key="2">
    <source>
        <dbReference type="ARBA" id="ARBA00023002"/>
    </source>
</evidence>
<dbReference type="PRINTS" id="PR00081">
    <property type="entry name" value="GDHRDH"/>
</dbReference>
<dbReference type="Pfam" id="PF13561">
    <property type="entry name" value="adh_short_C2"/>
    <property type="match status" value="1"/>
</dbReference>
<dbReference type="Gene3D" id="3.40.50.720">
    <property type="entry name" value="NAD(P)-binding Rossmann-like Domain"/>
    <property type="match status" value="1"/>
</dbReference>
<keyword evidence="2 3" id="KW-0560">Oxidoreductase</keyword>
<dbReference type="Proteomes" id="UP000294844">
    <property type="component" value="Unassembled WGS sequence"/>
</dbReference>
<comment type="caution">
    <text evidence="3">The sequence shown here is derived from an EMBL/GenBank/DDBJ whole genome shotgun (WGS) entry which is preliminary data.</text>
</comment>
<name>A0A4R8SKP0_9MYCO</name>
<dbReference type="AlphaFoldDB" id="A0A4R8SKP0"/>
<dbReference type="PANTHER" id="PTHR43943">
    <property type="entry name" value="DEHYDROGENASE/REDUCTASE (SDR FAMILY) MEMBER 4"/>
    <property type="match status" value="1"/>
</dbReference>
<accession>A0A4R8SKP0</accession>
<proteinExistence type="inferred from homology"/>
<keyword evidence="5" id="KW-1185">Reference proteome</keyword>
<dbReference type="EMBL" id="PECK01000001">
    <property type="protein sequence ID" value="TDZ98258.1"/>
    <property type="molecule type" value="Genomic_DNA"/>
</dbReference>
<dbReference type="EC" id="1.1.1.69" evidence="3"/>
<dbReference type="FunFam" id="3.40.50.720:FF:000084">
    <property type="entry name" value="Short-chain dehydrogenase reductase"/>
    <property type="match status" value="1"/>
</dbReference>
<organism evidence="3 6">
    <name type="scientific">Mycobacteroides salmoniphilum</name>
    <dbReference type="NCBI Taxonomy" id="404941"/>
    <lineage>
        <taxon>Bacteria</taxon>
        <taxon>Bacillati</taxon>
        <taxon>Actinomycetota</taxon>
        <taxon>Actinomycetes</taxon>
        <taxon>Mycobacteriales</taxon>
        <taxon>Mycobacteriaceae</taxon>
        <taxon>Mycobacteroides</taxon>
    </lineage>
</organism>
<dbReference type="GO" id="GO:0008874">
    <property type="term" value="F:gluconate 5-dehydrogenase activity"/>
    <property type="evidence" value="ECO:0007669"/>
    <property type="project" value="UniProtKB-EC"/>
</dbReference>
<dbReference type="InterPro" id="IPR036291">
    <property type="entry name" value="NAD(P)-bd_dom_sf"/>
</dbReference>
<evidence type="ECO:0000256" key="1">
    <source>
        <dbReference type="ARBA" id="ARBA00006484"/>
    </source>
</evidence>
<dbReference type="PANTHER" id="PTHR43943:SF2">
    <property type="entry name" value="DEHYDROGENASE_REDUCTASE 4"/>
    <property type="match status" value="1"/>
</dbReference>
<gene>
    <name evidence="3" type="primary">gno</name>
    <name evidence="4" type="ORF">CCUG60883_03406</name>
    <name evidence="3" type="ORF">CCUG60885_00122</name>
</gene>
<dbReference type="InterPro" id="IPR002347">
    <property type="entry name" value="SDR_fam"/>
</dbReference>
<dbReference type="Proteomes" id="UP000295685">
    <property type="component" value="Unassembled WGS sequence"/>
</dbReference>
<evidence type="ECO:0000313" key="6">
    <source>
        <dbReference type="Proteomes" id="UP000295685"/>
    </source>
</evidence>
<dbReference type="PRINTS" id="PR00080">
    <property type="entry name" value="SDRFAMILY"/>
</dbReference>